<dbReference type="OrthoDB" id="6178681at2"/>
<dbReference type="EMBL" id="RAPF01000002">
    <property type="protein sequence ID" value="RKF22660.1"/>
    <property type="molecule type" value="Genomic_DNA"/>
</dbReference>
<keyword evidence="3" id="KW-1185">Reference proteome</keyword>
<dbReference type="Gene3D" id="3.40.50.12280">
    <property type="match status" value="1"/>
</dbReference>
<accession>A0A420EPR9</accession>
<reference evidence="2 3" key="1">
    <citation type="submission" date="2018-09" db="EMBL/GenBank/DDBJ databases">
        <title>Altererythrobacter spongiae sp. nov., isolated from a marine sponge.</title>
        <authorList>
            <person name="Zhuang L."/>
            <person name="Luo L."/>
        </authorList>
    </citation>
    <scope>NUCLEOTIDE SEQUENCE [LARGE SCALE GENOMIC DNA]</scope>
    <source>
        <strain evidence="2 3">HN-Y73</strain>
    </source>
</reference>
<evidence type="ECO:0000256" key="1">
    <source>
        <dbReference type="SAM" id="MobiDB-lite"/>
    </source>
</evidence>
<protein>
    <submittedName>
        <fullName evidence="2">Uncharacterized protein</fullName>
    </submittedName>
</protein>
<feature type="compositionally biased region" description="Acidic residues" evidence="1">
    <location>
        <begin position="293"/>
        <end position="302"/>
    </location>
</feature>
<name>A0A420EPR9_9SPHN</name>
<dbReference type="AlphaFoldDB" id="A0A420EPR9"/>
<feature type="region of interest" description="Disordered" evidence="1">
    <location>
        <begin position="91"/>
        <end position="116"/>
    </location>
</feature>
<sequence>MAARLAQVPAISLQHSIRHAAILLVAGPYRDADRPALRRLHDQLPHPRATVWWGAVPLAEAQDAVTIAQGDHPVARLRRLDRNLLRGERASEPDWLPDEPPNEWRGKGDHGQGGEGMMGGVPYGRPMAMMGEEMRDALMLDAMTITIGPFLRTLPPGLSLELTLQGDVIQQARVVTPAYPASGGASEPLLRAARMLESLGLPDLARRAQISAMRDSAEGLLAAARRCGALLALPAELADVRARLEAALRGGTAPDPGEEWLVDRLAGMEWQSALLRIASFDPATLAQIAPAAEPDEDEEDGDEKERAA</sequence>
<proteinExistence type="predicted"/>
<feature type="compositionally biased region" description="Basic and acidic residues" evidence="1">
    <location>
        <begin position="102"/>
        <end position="112"/>
    </location>
</feature>
<dbReference type="Proteomes" id="UP000284395">
    <property type="component" value="Unassembled WGS sequence"/>
</dbReference>
<dbReference type="SUPFAM" id="SSF56770">
    <property type="entry name" value="HydA/Nqo6-like"/>
    <property type="match status" value="1"/>
</dbReference>
<comment type="caution">
    <text evidence="2">The sequence shown here is derived from an EMBL/GenBank/DDBJ whole genome shotgun (WGS) entry which is preliminary data.</text>
</comment>
<evidence type="ECO:0000313" key="2">
    <source>
        <dbReference type="EMBL" id="RKF22660.1"/>
    </source>
</evidence>
<evidence type="ECO:0000313" key="3">
    <source>
        <dbReference type="Proteomes" id="UP000284395"/>
    </source>
</evidence>
<gene>
    <name evidence="2" type="ORF">D6851_05455</name>
</gene>
<organism evidence="2 3">
    <name type="scientific">Altericroceibacterium spongiae</name>
    <dbReference type="NCBI Taxonomy" id="2320269"/>
    <lineage>
        <taxon>Bacteria</taxon>
        <taxon>Pseudomonadati</taxon>
        <taxon>Pseudomonadota</taxon>
        <taxon>Alphaproteobacteria</taxon>
        <taxon>Sphingomonadales</taxon>
        <taxon>Erythrobacteraceae</taxon>
        <taxon>Altericroceibacterium</taxon>
    </lineage>
</organism>
<feature type="region of interest" description="Disordered" evidence="1">
    <location>
        <begin position="287"/>
        <end position="308"/>
    </location>
</feature>
<dbReference type="RefSeq" id="WP_120323854.1">
    <property type="nucleotide sequence ID" value="NZ_RAPF01000002.1"/>
</dbReference>